<dbReference type="EMBL" id="CM055102">
    <property type="protein sequence ID" value="KAJ7538786.1"/>
    <property type="molecule type" value="Genomic_DNA"/>
</dbReference>
<dbReference type="Proteomes" id="UP001162992">
    <property type="component" value="Chromosome 11"/>
</dbReference>
<organism evidence="1 2">
    <name type="scientific">Diphasiastrum complanatum</name>
    <name type="common">Issler's clubmoss</name>
    <name type="synonym">Lycopodium complanatum</name>
    <dbReference type="NCBI Taxonomy" id="34168"/>
    <lineage>
        <taxon>Eukaryota</taxon>
        <taxon>Viridiplantae</taxon>
        <taxon>Streptophyta</taxon>
        <taxon>Embryophyta</taxon>
        <taxon>Tracheophyta</taxon>
        <taxon>Lycopodiopsida</taxon>
        <taxon>Lycopodiales</taxon>
        <taxon>Lycopodiaceae</taxon>
        <taxon>Lycopodioideae</taxon>
        <taxon>Diphasiastrum</taxon>
    </lineage>
</organism>
<protein>
    <submittedName>
        <fullName evidence="1">Uncharacterized protein</fullName>
    </submittedName>
</protein>
<proteinExistence type="predicted"/>
<name>A0ACC2C9U5_DIPCM</name>
<evidence type="ECO:0000313" key="2">
    <source>
        <dbReference type="Proteomes" id="UP001162992"/>
    </source>
</evidence>
<sequence length="319" mass="33942">MPCVIAKCICSKSNTVCCLLLSVITVFALGSINFSDSISSKQGSKLLETPSTSTIDLVLPLQGISSNTDPEIIDGSPDFLNRQLNTVIDTLRRAGPYSVMAEALNALGLQVLPPGSTLFVPTDGALSVIQRSSVLVPLVQYHVALVQLRFPQLLESKVGTRIPTLLPDNTIVITNNTMVGYTIDNVYLAYPDLYNDAVISIHGIEGIFNATLYGHVDSPAANSTDTSSITTVSSSPASAPFSGAPIVSPDATTPQASTNSPEVDQPQEERPLPPIGLLTPPDLPDIFMAAGSHTTKHQLLTLIISSSLILNMYLLRMLK</sequence>
<evidence type="ECO:0000313" key="1">
    <source>
        <dbReference type="EMBL" id="KAJ7538786.1"/>
    </source>
</evidence>
<accession>A0ACC2C9U5</accession>
<gene>
    <name evidence="1" type="ORF">O6H91_11G062900</name>
</gene>
<reference evidence="2" key="1">
    <citation type="journal article" date="2024" name="Proc. Natl. Acad. Sci. U.S.A.">
        <title>Extraordinary preservation of gene collinearity over three hundred million years revealed in homosporous lycophytes.</title>
        <authorList>
            <person name="Li C."/>
            <person name="Wickell D."/>
            <person name="Kuo L.Y."/>
            <person name="Chen X."/>
            <person name="Nie B."/>
            <person name="Liao X."/>
            <person name="Peng D."/>
            <person name="Ji J."/>
            <person name="Jenkins J."/>
            <person name="Williams M."/>
            <person name="Shu S."/>
            <person name="Plott C."/>
            <person name="Barry K."/>
            <person name="Rajasekar S."/>
            <person name="Grimwood J."/>
            <person name="Han X."/>
            <person name="Sun S."/>
            <person name="Hou Z."/>
            <person name="He W."/>
            <person name="Dai G."/>
            <person name="Sun C."/>
            <person name="Schmutz J."/>
            <person name="Leebens-Mack J.H."/>
            <person name="Li F.W."/>
            <person name="Wang L."/>
        </authorList>
    </citation>
    <scope>NUCLEOTIDE SEQUENCE [LARGE SCALE GENOMIC DNA]</scope>
    <source>
        <strain evidence="2">cv. PW_Plant_1</strain>
    </source>
</reference>
<keyword evidence="2" id="KW-1185">Reference proteome</keyword>
<comment type="caution">
    <text evidence="1">The sequence shown here is derived from an EMBL/GenBank/DDBJ whole genome shotgun (WGS) entry which is preliminary data.</text>
</comment>